<proteinExistence type="predicted"/>
<dbReference type="EMBL" id="BGPR01000160">
    <property type="protein sequence ID" value="GBM00735.1"/>
    <property type="molecule type" value="Genomic_DNA"/>
</dbReference>
<dbReference type="AlphaFoldDB" id="A0A4Y2CBP6"/>
<gene>
    <name evidence="1" type="ORF">AVEN_150903_1</name>
</gene>
<dbReference type="OrthoDB" id="6463075at2759"/>
<evidence type="ECO:0000313" key="2">
    <source>
        <dbReference type="Proteomes" id="UP000499080"/>
    </source>
</evidence>
<dbReference type="Proteomes" id="UP000499080">
    <property type="component" value="Unassembled WGS sequence"/>
</dbReference>
<protein>
    <submittedName>
        <fullName evidence="1">Uncharacterized protein</fullName>
    </submittedName>
</protein>
<keyword evidence="2" id="KW-1185">Reference proteome</keyword>
<organism evidence="1 2">
    <name type="scientific">Araneus ventricosus</name>
    <name type="common">Orbweaver spider</name>
    <name type="synonym">Epeira ventricosa</name>
    <dbReference type="NCBI Taxonomy" id="182803"/>
    <lineage>
        <taxon>Eukaryota</taxon>
        <taxon>Metazoa</taxon>
        <taxon>Ecdysozoa</taxon>
        <taxon>Arthropoda</taxon>
        <taxon>Chelicerata</taxon>
        <taxon>Arachnida</taxon>
        <taxon>Araneae</taxon>
        <taxon>Araneomorphae</taxon>
        <taxon>Entelegynae</taxon>
        <taxon>Araneoidea</taxon>
        <taxon>Araneidae</taxon>
        <taxon>Araneus</taxon>
    </lineage>
</organism>
<dbReference type="PANTHER" id="PTHR46114:SF1">
    <property type="entry name" value="ZAD DOMAIN-CONTAINING PROTEIN"/>
    <property type="match status" value="1"/>
</dbReference>
<sequence>MNVEHTPLAEPHKIIIPTLRIKPGLVKSLVKPMDKNEPAFKYPHKKFPRHRVAKIKDCVFVGHQIKQLFKDPKFQKLLRSKANVFIRTLPTWKNGTRGIGPRQCWLTTVGSSSKILPTSITSNRPKEIESPKQIKVFLTCIIIYVHIYTFLNNAYALQNTVANSAVSLSYS</sequence>
<accession>A0A4Y2CBP6</accession>
<dbReference type="PANTHER" id="PTHR46114">
    <property type="entry name" value="APPLE DOMAIN-CONTAINING PROTEIN"/>
    <property type="match status" value="1"/>
</dbReference>
<name>A0A4Y2CBP6_ARAVE</name>
<reference evidence="1 2" key="1">
    <citation type="journal article" date="2019" name="Sci. Rep.">
        <title>Orb-weaving spider Araneus ventricosus genome elucidates the spidroin gene catalogue.</title>
        <authorList>
            <person name="Kono N."/>
            <person name="Nakamura H."/>
            <person name="Ohtoshi R."/>
            <person name="Moran D.A.P."/>
            <person name="Shinohara A."/>
            <person name="Yoshida Y."/>
            <person name="Fujiwara M."/>
            <person name="Mori M."/>
            <person name="Tomita M."/>
            <person name="Arakawa K."/>
        </authorList>
    </citation>
    <scope>NUCLEOTIDE SEQUENCE [LARGE SCALE GENOMIC DNA]</scope>
</reference>
<comment type="caution">
    <text evidence="1">The sequence shown here is derived from an EMBL/GenBank/DDBJ whole genome shotgun (WGS) entry which is preliminary data.</text>
</comment>
<evidence type="ECO:0000313" key="1">
    <source>
        <dbReference type="EMBL" id="GBM00735.1"/>
    </source>
</evidence>